<feature type="compositionally biased region" description="Low complexity" evidence="6">
    <location>
        <begin position="935"/>
        <end position="952"/>
    </location>
</feature>
<feature type="transmembrane region" description="Helical" evidence="7">
    <location>
        <begin position="209"/>
        <end position="232"/>
    </location>
</feature>
<dbReference type="PROSITE" id="PS50006">
    <property type="entry name" value="FHA_DOMAIN"/>
    <property type="match status" value="1"/>
</dbReference>
<feature type="compositionally biased region" description="Basic residues" evidence="6">
    <location>
        <begin position="431"/>
        <end position="444"/>
    </location>
</feature>
<gene>
    <name evidence="9" type="ORF">HMPREF0059_00755</name>
</gene>
<dbReference type="SMART" id="SM00240">
    <property type="entry name" value="FHA"/>
    <property type="match status" value="1"/>
</dbReference>
<feature type="domain" description="FHA" evidence="8">
    <location>
        <begin position="1080"/>
        <end position="1135"/>
    </location>
</feature>
<dbReference type="CDD" id="cd00060">
    <property type="entry name" value="FHA"/>
    <property type="match status" value="1"/>
</dbReference>
<feature type="compositionally biased region" description="Polar residues" evidence="6">
    <location>
        <begin position="666"/>
        <end position="679"/>
    </location>
</feature>
<dbReference type="EMBL" id="ACRE02000030">
    <property type="protein sequence ID" value="EGE39404.1"/>
    <property type="molecule type" value="Genomic_DNA"/>
</dbReference>
<feature type="region of interest" description="Disordered" evidence="6">
    <location>
        <begin position="528"/>
        <end position="833"/>
    </location>
</feature>
<feature type="compositionally biased region" description="Basic and acidic residues" evidence="6">
    <location>
        <begin position="970"/>
        <end position="981"/>
    </location>
</feature>
<evidence type="ECO:0000256" key="2">
    <source>
        <dbReference type="ARBA" id="ARBA00022553"/>
    </source>
</evidence>
<feature type="compositionally biased region" description="Low complexity" evidence="6">
    <location>
        <begin position="528"/>
        <end position="545"/>
    </location>
</feature>
<proteinExistence type="predicted"/>
<feature type="compositionally biased region" description="Basic and acidic residues" evidence="6">
    <location>
        <begin position="350"/>
        <end position="363"/>
    </location>
</feature>
<keyword evidence="4 7" id="KW-1133">Transmembrane helix</keyword>
<dbReference type="SUPFAM" id="SSF49879">
    <property type="entry name" value="SMAD/FHA domain"/>
    <property type="match status" value="1"/>
</dbReference>
<feature type="compositionally biased region" description="Acidic residues" evidence="6">
    <location>
        <begin position="628"/>
        <end position="642"/>
    </location>
</feature>
<feature type="compositionally biased region" description="Low complexity" evidence="6">
    <location>
        <begin position="387"/>
        <end position="409"/>
    </location>
</feature>
<feature type="transmembrane region" description="Helical" evidence="7">
    <location>
        <begin position="132"/>
        <end position="154"/>
    </location>
</feature>
<dbReference type="HOGENOM" id="CLU_293141_0_0_11"/>
<evidence type="ECO:0000313" key="10">
    <source>
        <dbReference type="Proteomes" id="UP000004668"/>
    </source>
</evidence>
<evidence type="ECO:0000256" key="4">
    <source>
        <dbReference type="ARBA" id="ARBA00022989"/>
    </source>
</evidence>
<keyword evidence="5 7" id="KW-0472">Membrane</keyword>
<dbReference type="GO" id="GO:0016020">
    <property type="term" value="C:membrane"/>
    <property type="evidence" value="ECO:0007669"/>
    <property type="project" value="UniProtKB-SubCell"/>
</dbReference>
<feature type="compositionally biased region" description="Gly residues" evidence="6">
    <location>
        <begin position="11"/>
        <end position="22"/>
    </location>
</feature>
<comment type="subcellular location">
    <subcellularLocation>
        <location evidence="1">Membrane</location>
        <topology evidence="1">Multi-pass membrane protein</topology>
    </subcellularLocation>
</comment>
<comment type="caution">
    <text evidence="9">The sequence shown here is derived from an EMBL/GenBank/DDBJ whole genome shotgun (WGS) entry which is preliminary data.</text>
</comment>
<feature type="compositionally biased region" description="Low complexity" evidence="6">
    <location>
        <begin position="1013"/>
        <end position="1023"/>
    </location>
</feature>
<reference evidence="9 10" key="2">
    <citation type="submission" date="2011-10" db="EMBL/GenBank/DDBJ databases">
        <title>The Genome Sequence of Actinomyces viscosus C505.</title>
        <authorList>
            <consortium name="The Broad Institute Genome Sequencing Platform"/>
            <consortium name="The Broad Institute Genome Sequencing Center for Infectious Disease"/>
            <person name="Earl A."/>
            <person name="Ward D."/>
            <person name="Feldgarden M."/>
            <person name="Gevers D."/>
            <person name="Sibley C.D."/>
            <person name="Field T.R."/>
            <person name="Grinwis M."/>
            <person name="Eshaghurshan C.S."/>
            <person name="Surette M.G."/>
            <person name="Young S.K."/>
            <person name="Zeng Q."/>
            <person name="Gargeya S."/>
            <person name="Fitzgerald M."/>
            <person name="Haas B."/>
            <person name="Abouelleil A."/>
            <person name="Alvarado L."/>
            <person name="Arachchi H.M."/>
            <person name="Berlin A."/>
            <person name="Brown A."/>
            <person name="Chapman S.B."/>
            <person name="Chen Z."/>
            <person name="Dunbar C."/>
            <person name="Freedman E."/>
            <person name="Gearin G."/>
            <person name="Goldberg J."/>
            <person name="Griggs A."/>
            <person name="Gujja S."/>
            <person name="Heiman D."/>
            <person name="Howarth C."/>
            <person name="Larson L."/>
            <person name="Lui A."/>
            <person name="MacDonald P.J.P."/>
            <person name="Montmayeur A."/>
            <person name="Murphy C."/>
            <person name="Neiman D."/>
            <person name="Pearson M."/>
            <person name="Priest M."/>
            <person name="Roberts A."/>
            <person name="Saif S."/>
            <person name="Shea T."/>
            <person name="Shenoy N."/>
            <person name="Sisk P."/>
            <person name="Stolte C."/>
            <person name="Sykes S."/>
            <person name="Wortman J."/>
            <person name="Nusbaum C."/>
            <person name="Birren B."/>
        </authorList>
    </citation>
    <scope>NUCLEOTIDE SEQUENCE [LARGE SCALE GENOMIC DNA]</scope>
    <source>
        <strain evidence="9 10">C505</strain>
    </source>
</reference>
<evidence type="ECO:0000256" key="1">
    <source>
        <dbReference type="ARBA" id="ARBA00004141"/>
    </source>
</evidence>
<organism evidence="9 10">
    <name type="scientific">Actinomyces viscosus C505</name>
    <dbReference type="NCBI Taxonomy" id="562973"/>
    <lineage>
        <taxon>Bacteria</taxon>
        <taxon>Bacillati</taxon>
        <taxon>Actinomycetota</taxon>
        <taxon>Actinomycetes</taxon>
        <taxon>Actinomycetales</taxon>
        <taxon>Actinomycetaceae</taxon>
        <taxon>Actinomyces</taxon>
    </lineage>
</organism>
<dbReference type="InterPro" id="IPR000253">
    <property type="entry name" value="FHA_dom"/>
</dbReference>
<name>F2UWF1_ACTVI</name>
<evidence type="ECO:0000313" key="9">
    <source>
        <dbReference type="EMBL" id="EGE39404.1"/>
    </source>
</evidence>
<dbReference type="Pfam" id="PF06271">
    <property type="entry name" value="RDD"/>
    <property type="match status" value="1"/>
</dbReference>
<keyword evidence="3 7" id="KW-0812">Transmembrane</keyword>
<sequence>MGILRCDRPLHGGGPLAPGTGMGPFVPALPRPSRRQAGTSTQEVAVMTITADARSSASTAAGRPTSSRPSDDAPRTDVVSPYGTAPSAPGDPHGGAQMAGAQGPEPDAARAGAHTPSAVHRRLPPAPVRARVVAGVIDLVIGSLLVGGLTTVIWQVGGRPALTSGLIAFGLVVGARWLAIAATGWSLGGRLLRIRMLGARNQTPSPLGSFLHADLILAVSITTLGLGTIALMRTAAADPEGRGWHDKLSGMALLNARRPRRPARPAPSEAGSAHRPVTEPASLGPRADAGAVAPEEPETSSAQDIGEAWDAARRASLSSPAERSAAGQEPAAELSTQAPEKSGDSAPRTRPSERAVRKTEKKAGKTARGRKPRKRGPRPGSTRARAGQETAQETQQAATAGAQSATEAGITDSSGRNAHPTTSDPVSSSIRRPRPARPARHAGRALKAGSSDGYAPAVSGGSAAGQAASTDAATIAAAPQVTVKATKAATVSSSASAKSAAEAGPAIVDTDAEAVAVASATPMDPQASAAMAAARADSRPALAGASKPSTGPADEDTVATAPEAAEDAAPPAHQDTEPAPAAPAEATEPEADDDAASSQPDVPAPTEKTAEETAGEAEEAVDEHVEEPVEEPVGEPAADVEEPSGKPSEADAEEPPVAASSDSDDAPTQQPSQTDSETATLDVVEDALSQSTDAADGQGDEAEKPSSHAPPSPQHPADQQQSEATTPSAESSKTAADSEATESSTSHDATSTPQVPRSKATKPVTSQTMEPRHAHAQRWRIQPGHTGKKTSGSSAAPAEDQRESVSQPGVPRRESLFASDRQRFAAGAGPVPEVAHTFDTSSILPSGDRNTQALIDSVPWSSVPTSVDAATVDSLPEGAIVSDDGLPQQPKTVSAPAQHASPMDLTNPATVPGGVPASSEGNAHPTVRSHRSHARTSAGSAASTAAAEGSSARRSHASHRFSGPGIPSPADERAVPGESRSDAPAAEAGAARHERSASVQASAQPHTGVSRHGAGSMPEAAASASAPAAGVSLPPLTPVPAASAQTATPSLPSASSAAPALSVRLVPLLGGNPIVIHEPTVVGRDPDNISAYPGAERVALDDPTRSVSKTHAAIFPLLDGVWVTDLHSTNGTRVEYRDGRTVEAVPDKALSALEGSTIFFGRIAFKVEVV</sequence>
<dbReference type="AlphaFoldDB" id="F2UWF1"/>
<feature type="compositionally biased region" description="Basic residues" evidence="6">
    <location>
        <begin position="364"/>
        <end position="377"/>
    </location>
</feature>
<dbReference type="InterPro" id="IPR008984">
    <property type="entry name" value="SMAD_FHA_dom_sf"/>
</dbReference>
<feature type="compositionally biased region" description="Low complexity" evidence="6">
    <location>
        <begin position="50"/>
        <end position="68"/>
    </location>
</feature>
<evidence type="ECO:0000259" key="8">
    <source>
        <dbReference type="PROSITE" id="PS50006"/>
    </source>
</evidence>
<feature type="compositionally biased region" description="Basic and acidic residues" evidence="6">
    <location>
        <begin position="1"/>
        <end position="10"/>
    </location>
</feature>
<evidence type="ECO:0000256" key="5">
    <source>
        <dbReference type="ARBA" id="ARBA00023136"/>
    </source>
</evidence>
<accession>F2UWF1</accession>
<feature type="compositionally biased region" description="Low complexity" evidence="6">
    <location>
        <begin position="558"/>
        <end position="586"/>
    </location>
</feature>
<feature type="compositionally biased region" description="Low complexity" evidence="6">
    <location>
        <begin position="715"/>
        <end position="752"/>
    </location>
</feature>
<reference evidence="10" key="1">
    <citation type="submission" date="2010-02" db="EMBL/GenBank/DDBJ databases">
        <title>The Genome Sequence of Prevotella oris strain C735.</title>
        <authorList>
            <consortium name="The Broad Institute Genome Sequencing Platform"/>
            <person name="Ward D."/>
            <person name="Feldgarden M."/>
            <person name="Earl A."/>
            <person name="Young S.K."/>
            <person name="Zeng Q."/>
            <person name="Koehrsen M."/>
            <person name="Alvarado L."/>
            <person name="Berlin A."/>
            <person name="Bochicchio J."/>
            <person name="Borenstein D."/>
            <person name="Chapman S.B."/>
            <person name="Chen Z."/>
            <person name="Engels R."/>
            <person name="Freedman E."/>
            <person name="Gellesch M."/>
            <person name="Goldberg J."/>
            <person name="Griggs A."/>
            <person name="Gujja S."/>
            <person name="Heilman E."/>
            <person name="Heiman D."/>
            <person name="Hepburn T."/>
            <person name="Howarth C."/>
            <person name="Jen D."/>
            <person name="Larson L."/>
            <person name="Mehta T."/>
            <person name="Park D."/>
            <person name="Pearson M."/>
            <person name="Roberts A."/>
            <person name="Saif S."/>
            <person name="Shea T."/>
            <person name="Shenoy N."/>
            <person name="Sisk P."/>
            <person name="Stolte C."/>
            <person name="Sykes S."/>
            <person name="Thomson T."/>
            <person name="Walk T."/>
            <person name="White J."/>
            <person name="Yandava C."/>
            <person name="Sibley C.D."/>
            <person name="Field T.R."/>
            <person name="Grinwis M."/>
            <person name="Eshaghurshan C.S."/>
            <person name="Surette M.G."/>
            <person name="Haas B."/>
            <person name="Nusbaum C."/>
            <person name="Birren B."/>
        </authorList>
    </citation>
    <scope>NUCLEOTIDE SEQUENCE [LARGE SCALE GENOMIC DNA]</scope>
    <source>
        <strain evidence="10">C505</strain>
    </source>
</reference>
<keyword evidence="2" id="KW-0597">Phosphoprotein</keyword>
<evidence type="ECO:0000256" key="3">
    <source>
        <dbReference type="ARBA" id="ARBA00022692"/>
    </source>
</evidence>
<feature type="region of interest" description="Disordered" evidence="6">
    <location>
        <begin position="1"/>
        <end position="122"/>
    </location>
</feature>
<feature type="compositionally biased region" description="Polar residues" evidence="6">
    <location>
        <begin position="411"/>
        <end position="422"/>
    </location>
</feature>
<dbReference type="eggNOG" id="COG1716">
    <property type="taxonomic scope" value="Bacteria"/>
</dbReference>
<protein>
    <recommendedName>
        <fullName evidence="8">FHA domain-containing protein</fullName>
    </recommendedName>
</protein>
<dbReference type="Proteomes" id="UP000004668">
    <property type="component" value="Unassembled WGS sequence"/>
</dbReference>
<evidence type="ECO:0000256" key="7">
    <source>
        <dbReference type="SAM" id="Phobius"/>
    </source>
</evidence>
<evidence type="ECO:0000256" key="6">
    <source>
        <dbReference type="SAM" id="MobiDB-lite"/>
    </source>
</evidence>
<feature type="compositionally biased region" description="Low complexity" evidence="6">
    <location>
        <begin position="455"/>
        <end position="473"/>
    </location>
</feature>
<feature type="region of interest" description="Disordered" evidence="6">
    <location>
        <begin position="877"/>
        <end position="1023"/>
    </location>
</feature>
<dbReference type="InterPro" id="IPR010432">
    <property type="entry name" value="RDD"/>
</dbReference>
<feature type="region of interest" description="Disordered" evidence="6">
    <location>
        <begin position="256"/>
        <end position="473"/>
    </location>
</feature>
<feature type="compositionally biased region" description="Basic and acidic residues" evidence="6">
    <location>
        <begin position="811"/>
        <end position="823"/>
    </location>
</feature>
<dbReference type="Pfam" id="PF00498">
    <property type="entry name" value="FHA"/>
    <property type="match status" value="1"/>
</dbReference>
<feature type="transmembrane region" description="Helical" evidence="7">
    <location>
        <begin position="166"/>
        <end position="188"/>
    </location>
</feature>
<dbReference type="Gene3D" id="2.60.200.20">
    <property type="match status" value="1"/>
</dbReference>